<evidence type="ECO:0000313" key="12">
    <source>
        <dbReference type="EMBL" id="SFA49346.1"/>
    </source>
</evidence>
<accession>A0A1I0TEC7</accession>
<organism evidence="12 13">
    <name type="scientific">Rhodococcoides kroppenstedtii</name>
    <dbReference type="NCBI Taxonomy" id="293050"/>
    <lineage>
        <taxon>Bacteria</taxon>
        <taxon>Bacillati</taxon>
        <taxon>Actinomycetota</taxon>
        <taxon>Actinomycetes</taxon>
        <taxon>Mycobacteriales</taxon>
        <taxon>Nocardiaceae</taxon>
        <taxon>Rhodococcoides</taxon>
    </lineage>
</organism>
<proteinExistence type="predicted"/>
<dbReference type="PANTHER" id="PTHR37461:SF1">
    <property type="entry name" value="ANTI-SIGMA-K FACTOR RSKA"/>
    <property type="match status" value="1"/>
</dbReference>
<dbReference type="InterPro" id="IPR051474">
    <property type="entry name" value="Anti-sigma-K/W_factor"/>
</dbReference>
<keyword evidence="6" id="KW-0472">Membrane</keyword>
<evidence type="ECO:0000256" key="7">
    <source>
        <dbReference type="ARBA" id="ARBA00023163"/>
    </source>
</evidence>
<dbReference type="InterPro" id="IPR041916">
    <property type="entry name" value="Anti_sigma_zinc_sf"/>
</dbReference>
<dbReference type="GO" id="GO:0006417">
    <property type="term" value="P:regulation of translation"/>
    <property type="evidence" value="ECO:0007669"/>
    <property type="project" value="TreeGrafter"/>
</dbReference>
<evidence type="ECO:0000256" key="8">
    <source>
        <dbReference type="ARBA" id="ARBA00029829"/>
    </source>
</evidence>
<evidence type="ECO:0000256" key="2">
    <source>
        <dbReference type="ARBA" id="ARBA00022475"/>
    </source>
</evidence>
<sequence length="262" mass="26708">MPSVPSLPSSPSGDAEPRDLIDLAYAYALDAVDDAERADIDRRVASAPADQRARFDAVVESVHVTLALTADADASPAPAHLRERILAAVEPETASGPPDPVAEPSPVVSLDDRRRTRRWRLAAAAAAAVLVVGVGGAVVSQQFGSDPASPTATVLAADDVQRSTVAVEGGGSATVAWSPTQDAAVVTLDGVADPGDGRVFEMWLIGADPAPRPAGLIEADSATADREHLVTGLSGATTWAVTVEPEGGSDAPTGQPIVAVTF</sequence>
<comment type="subcellular location">
    <subcellularLocation>
        <location evidence="1">Cell membrane</location>
        <topology evidence="1">Single-pass membrane protein</topology>
    </subcellularLocation>
</comment>
<evidence type="ECO:0000256" key="6">
    <source>
        <dbReference type="ARBA" id="ARBA00023136"/>
    </source>
</evidence>
<dbReference type="Pfam" id="PF10099">
    <property type="entry name" value="RskA_C"/>
    <property type="match status" value="1"/>
</dbReference>
<evidence type="ECO:0000259" key="11">
    <source>
        <dbReference type="Pfam" id="PF22618"/>
    </source>
</evidence>
<dbReference type="OrthoDB" id="153510at2"/>
<dbReference type="GO" id="GO:0016989">
    <property type="term" value="F:sigma factor antagonist activity"/>
    <property type="evidence" value="ECO:0007669"/>
    <property type="project" value="TreeGrafter"/>
</dbReference>
<dbReference type="InterPro" id="IPR053877">
    <property type="entry name" value="RskA_N"/>
</dbReference>
<dbReference type="InterPro" id="IPR018764">
    <property type="entry name" value="RskA_C"/>
</dbReference>
<keyword evidence="2" id="KW-1003">Cell membrane</keyword>
<gene>
    <name evidence="12" type="ORF">SAMN05444374_105182</name>
</gene>
<evidence type="ECO:0000256" key="3">
    <source>
        <dbReference type="ARBA" id="ARBA00022692"/>
    </source>
</evidence>
<keyword evidence="4" id="KW-1133">Transmembrane helix</keyword>
<evidence type="ECO:0000256" key="9">
    <source>
        <dbReference type="ARBA" id="ARBA00030803"/>
    </source>
</evidence>
<dbReference type="Pfam" id="PF22618">
    <property type="entry name" value="RskA_N"/>
    <property type="match status" value="1"/>
</dbReference>
<dbReference type="GO" id="GO:0005886">
    <property type="term" value="C:plasma membrane"/>
    <property type="evidence" value="ECO:0007669"/>
    <property type="project" value="UniProtKB-SubCell"/>
</dbReference>
<dbReference type="PANTHER" id="PTHR37461">
    <property type="entry name" value="ANTI-SIGMA-K FACTOR RSKA"/>
    <property type="match status" value="1"/>
</dbReference>
<dbReference type="EMBL" id="FOJN01000005">
    <property type="protein sequence ID" value="SFA49346.1"/>
    <property type="molecule type" value="Genomic_DNA"/>
</dbReference>
<evidence type="ECO:0000259" key="10">
    <source>
        <dbReference type="Pfam" id="PF10099"/>
    </source>
</evidence>
<evidence type="ECO:0000256" key="1">
    <source>
        <dbReference type="ARBA" id="ARBA00004162"/>
    </source>
</evidence>
<keyword evidence="7" id="KW-0804">Transcription</keyword>
<protein>
    <recommendedName>
        <fullName evidence="9">Regulator of SigK</fullName>
    </recommendedName>
    <alternativeName>
        <fullName evidence="8">Sigma-K anti-sigma factor RskA</fullName>
    </alternativeName>
</protein>
<feature type="domain" description="Anti-sigma K factor RskA C-terminal" evidence="10">
    <location>
        <begin position="123"/>
        <end position="256"/>
    </location>
</feature>
<dbReference type="Gene3D" id="1.10.10.1320">
    <property type="entry name" value="Anti-sigma factor, zinc-finger domain"/>
    <property type="match status" value="1"/>
</dbReference>
<reference evidence="12 13" key="1">
    <citation type="submission" date="2016-10" db="EMBL/GenBank/DDBJ databases">
        <authorList>
            <person name="de Groot N.N."/>
        </authorList>
    </citation>
    <scope>NUCLEOTIDE SEQUENCE [LARGE SCALE GENOMIC DNA]</scope>
    <source>
        <strain evidence="12 13">DSM 44908</strain>
    </source>
</reference>
<evidence type="ECO:0000313" key="13">
    <source>
        <dbReference type="Proteomes" id="UP000182054"/>
    </source>
</evidence>
<dbReference type="Proteomes" id="UP000182054">
    <property type="component" value="Unassembled WGS sequence"/>
</dbReference>
<name>A0A1I0TEC7_9NOCA</name>
<feature type="domain" description="Anti-sigma-K factor RskA N-terminal" evidence="11">
    <location>
        <begin position="20"/>
        <end position="67"/>
    </location>
</feature>
<evidence type="ECO:0000256" key="4">
    <source>
        <dbReference type="ARBA" id="ARBA00022989"/>
    </source>
</evidence>
<keyword evidence="5" id="KW-0805">Transcription regulation</keyword>
<dbReference type="AlphaFoldDB" id="A0A1I0TEC7"/>
<keyword evidence="3" id="KW-0812">Transmembrane</keyword>
<evidence type="ECO:0000256" key="5">
    <source>
        <dbReference type="ARBA" id="ARBA00023015"/>
    </source>
</evidence>